<dbReference type="OrthoDB" id="2867965at2"/>
<reference evidence="1 2" key="1">
    <citation type="journal article" date="2011" name="J. Microbiol.">
        <title>Bacillus kyonggiensis sp. nov., isolated from soil of a lettuce field.</title>
        <authorList>
            <person name="Dong K."/>
            <person name="Lee S."/>
        </authorList>
    </citation>
    <scope>NUCLEOTIDE SEQUENCE [LARGE SCALE GENOMIC DNA]</scope>
    <source>
        <strain evidence="1 2">NB22</strain>
    </source>
</reference>
<keyword evidence="2" id="KW-1185">Reference proteome</keyword>
<evidence type="ECO:0008006" key="3">
    <source>
        <dbReference type="Google" id="ProtNLM"/>
    </source>
</evidence>
<dbReference type="AlphaFoldDB" id="A0A4U1D9K9"/>
<evidence type="ECO:0000313" key="2">
    <source>
        <dbReference type="Proteomes" id="UP000307756"/>
    </source>
</evidence>
<dbReference type="RefSeq" id="WP_136830151.1">
    <property type="nucleotide sequence ID" value="NZ_SWBM01000001.1"/>
</dbReference>
<organism evidence="1 2">
    <name type="scientific">Robertmurraya kyonggiensis</name>
    <dbReference type="NCBI Taxonomy" id="1037680"/>
    <lineage>
        <taxon>Bacteria</taxon>
        <taxon>Bacillati</taxon>
        <taxon>Bacillota</taxon>
        <taxon>Bacilli</taxon>
        <taxon>Bacillales</taxon>
        <taxon>Bacillaceae</taxon>
        <taxon>Robertmurraya</taxon>
    </lineage>
</organism>
<gene>
    <name evidence="1" type="ORF">FA727_06770</name>
</gene>
<protein>
    <recommendedName>
        <fullName evidence="3">STAS domain-containing protein</fullName>
    </recommendedName>
</protein>
<comment type="caution">
    <text evidence="1">The sequence shown here is derived from an EMBL/GenBank/DDBJ whole genome shotgun (WGS) entry which is preliminary data.</text>
</comment>
<evidence type="ECO:0000313" key="1">
    <source>
        <dbReference type="EMBL" id="TKC19239.1"/>
    </source>
</evidence>
<dbReference type="Proteomes" id="UP000307756">
    <property type="component" value="Unassembled WGS sequence"/>
</dbReference>
<accession>A0A4U1D9K9</accession>
<name>A0A4U1D9K9_9BACI</name>
<sequence>MAKEGSFSINVNRVEKTVDLVIVGTFTPEQVQEFVSDYTTKAKSINASEFTLNADSTDMDVLTQEMVPALENTIRMYQQTGFEKLVVSIKKNPILKMQLNRIFKNTGFTNAEVKEI</sequence>
<dbReference type="EMBL" id="SWBM01000001">
    <property type="protein sequence ID" value="TKC19239.1"/>
    <property type="molecule type" value="Genomic_DNA"/>
</dbReference>
<proteinExistence type="predicted"/>